<dbReference type="STRING" id="554155.C5FGI2"/>
<evidence type="ECO:0008006" key="3">
    <source>
        <dbReference type="Google" id="ProtNLM"/>
    </source>
</evidence>
<accession>C5FGI2</accession>
<dbReference type="EMBL" id="DS995702">
    <property type="protein sequence ID" value="EEQ29867.1"/>
    <property type="molecule type" value="Genomic_DNA"/>
</dbReference>
<proteinExistence type="predicted"/>
<dbReference type="PANTHER" id="PTHR42103:SF2">
    <property type="entry name" value="AB HYDROLASE-1 DOMAIN-CONTAINING PROTEIN"/>
    <property type="match status" value="1"/>
</dbReference>
<dbReference type="SUPFAM" id="SSF53474">
    <property type="entry name" value="alpha/beta-Hydrolases"/>
    <property type="match status" value="1"/>
</dbReference>
<evidence type="ECO:0000313" key="2">
    <source>
        <dbReference type="Proteomes" id="UP000002035"/>
    </source>
</evidence>
<dbReference type="Gene3D" id="3.40.50.1820">
    <property type="entry name" value="alpha/beta hydrolase"/>
    <property type="match status" value="1"/>
</dbReference>
<dbReference type="InterPro" id="IPR029058">
    <property type="entry name" value="AB_hydrolase_fold"/>
</dbReference>
<dbReference type="eggNOG" id="ENOG502QR04">
    <property type="taxonomic scope" value="Eukaryota"/>
</dbReference>
<gene>
    <name evidence="1" type="ORF">MCYG_02686</name>
</gene>
<dbReference type="PANTHER" id="PTHR42103">
    <property type="entry name" value="ALPHA/BETA-HYDROLASES SUPERFAMILY PROTEIN"/>
    <property type="match status" value="1"/>
</dbReference>
<dbReference type="VEuPathDB" id="FungiDB:MCYG_02686"/>
<organism evidence="1 2">
    <name type="scientific">Arthroderma otae (strain ATCC MYA-4605 / CBS 113480)</name>
    <name type="common">Microsporum canis</name>
    <dbReference type="NCBI Taxonomy" id="554155"/>
    <lineage>
        <taxon>Eukaryota</taxon>
        <taxon>Fungi</taxon>
        <taxon>Dikarya</taxon>
        <taxon>Ascomycota</taxon>
        <taxon>Pezizomycotina</taxon>
        <taxon>Eurotiomycetes</taxon>
        <taxon>Eurotiomycetidae</taxon>
        <taxon>Onygenales</taxon>
        <taxon>Arthrodermataceae</taxon>
        <taxon>Microsporum</taxon>
    </lineage>
</organism>
<dbReference type="AlphaFoldDB" id="C5FGI2"/>
<reference evidence="2" key="1">
    <citation type="journal article" date="2012" name="MBio">
        <title>Comparative genome analysis of Trichophyton rubrum and related dermatophytes reveals candidate genes involved in infection.</title>
        <authorList>
            <person name="Martinez D.A."/>
            <person name="Oliver B.G."/>
            <person name="Graeser Y."/>
            <person name="Goldberg J.M."/>
            <person name="Li W."/>
            <person name="Martinez-Rossi N.M."/>
            <person name="Monod M."/>
            <person name="Shelest E."/>
            <person name="Barton R.C."/>
            <person name="Birch E."/>
            <person name="Brakhage A.A."/>
            <person name="Chen Z."/>
            <person name="Gurr S.J."/>
            <person name="Heiman D."/>
            <person name="Heitman J."/>
            <person name="Kosti I."/>
            <person name="Rossi A."/>
            <person name="Saif S."/>
            <person name="Samalova M."/>
            <person name="Saunders C.W."/>
            <person name="Shea T."/>
            <person name="Summerbell R.C."/>
            <person name="Xu J."/>
            <person name="Young S."/>
            <person name="Zeng Q."/>
            <person name="Birren B.W."/>
            <person name="Cuomo C.A."/>
            <person name="White T.C."/>
        </authorList>
    </citation>
    <scope>NUCLEOTIDE SEQUENCE [LARGE SCALE GENOMIC DNA]</scope>
    <source>
        <strain evidence="2">ATCC MYA-4605 / CBS 113480</strain>
    </source>
</reference>
<keyword evidence="2" id="KW-1185">Reference proteome</keyword>
<dbReference type="Proteomes" id="UP000002035">
    <property type="component" value="Unassembled WGS sequence"/>
</dbReference>
<dbReference type="HOGENOM" id="CLU_035149_0_1_1"/>
<sequence length="348" mass="38993">MALPLPTHQFTIPSLYDNILLQCRIYHPDHSQPRDREFAWIQKGAIIAHPYAPLGGCYDDPVVATVASELLRAGYVVGTFNLRGASGSQGRTSWTARPELGDFISFYAFLVFYILGLKPLSKPTCVPAAESNSSVDKTNPPSIIVSGYSYGSMLASYLPTLRSIQLVFAESRENDTPARIMQRAWSLSSKWNKECWVQNGIISEPESPDPCTRIARMEKINISYLLITPILPPISFFTATSLFTPTSRLTTTINGKYLQSSDLRDKVLEHETLAIFGNKDGFTSSKKLISWCEELTKKEGSRFNSVMVRGAGHFWHEDGSKSQMKKAIREWVAKNHVYYSGMQELSQC</sequence>
<dbReference type="GeneID" id="9222882"/>
<name>C5FGI2_ARTOC</name>
<dbReference type="RefSeq" id="XP_002849752.1">
    <property type="nucleotide sequence ID" value="XM_002849706.1"/>
</dbReference>
<protein>
    <recommendedName>
        <fullName evidence="3">AB hydrolase-1 domain-containing protein</fullName>
    </recommendedName>
</protein>
<evidence type="ECO:0000313" key="1">
    <source>
        <dbReference type="EMBL" id="EEQ29867.1"/>
    </source>
</evidence>
<dbReference type="OrthoDB" id="10260961at2759"/>
<dbReference type="OMA" id="PRPAYLM"/>